<protein>
    <submittedName>
        <fullName evidence="3">Glycosyltransferase SypP</fullName>
    </submittedName>
</protein>
<reference evidence="3" key="1">
    <citation type="submission" date="2022-01" db="EMBL/GenBank/DDBJ databases">
        <authorList>
            <person name="Lagorce A."/>
        </authorList>
    </citation>
    <scope>NUCLEOTIDE SEQUENCE</scope>
    <source>
        <strain evidence="3">Th15_F1_A12</strain>
    </source>
</reference>
<name>A0AAU9QF15_9VIBR</name>
<dbReference type="SUPFAM" id="SSF53756">
    <property type="entry name" value="UDP-Glycosyltransferase/glycogen phosphorylase"/>
    <property type="match status" value="1"/>
</dbReference>
<evidence type="ECO:0000259" key="2">
    <source>
        <dbReference type="Pfam" id="PF13439"/>
    </source>
</evidence>
<accession>A0AAU9QF15</accession>
<dbReference type="PANTHER" id="PTHR12526:SF630">
    <property type="entry name" value="GLYCOSYLTRANSFERASE"/>
    <property type="match status" value="1"/>
</dbReference>
<dbReference type="AlphaFoldDB" id="A0AAU9QF15"/>
<dbReference type="EMBL" id="CAKMUD010000001">
    <property type="protein sequence ID" value="CAH1567447.1"/>
    <property type="molecule type" value="Genomic_DNA"/>
</dbReference>
<dbReference type="Pfam" id="PF00534">
    <property type="entry name" value="Glycos_transf_1"/>
    <property type="match status" value="1"/>
</dbReference>
<dbReference type="RefSeq" id="WP_104035316.1">
    <property type="nucleotide sequence ID" value="NZ_CAKMTZ010000001.1"/>
</dbReference>
<feature type="domain" description="Glycosyltransferase subfamily 4-like N-terminal" evidence="2">
    <location>
        <begin position="27"/>
        <end position="185"/>
    </location>
</feature>
<gene>
    <name evidence="3" type="ORF">THF1A12_10592</name>
</gene>
<evidence type="ECO:0000259" key="1">
    <source>
        <dbReference type="Pfam" id="PF00534"/>
    </source>
</evidence>
<dbReference type="Pfam" id="PF13439">
    <property type="entry name" value="Glyco_transf_4"/>
    <property type="match status" value="1"/>
</dbReference>
<evidence type="ECO:0000313" key="3">
    <source>
        <dbReference type="EMBL" id="CAH1567447.1"/>
    </source>
</evidence>
<feature type="domain" description="Glycosyl transferase family 1" evidence="1">
    <location>
        <begin position="199"/>
        <end position="342"/>
    </location>
</feature>
<dbReference type="Proteomes" id="UP001295462">
    <property type="component" value="Unassembled WGS sequence"/>
</dbReference>
<dbReference type="InterPro" id="IPR001296">
    <property type="entry name" value="Glyco_trans_1"/>
</dbReference>
<dbReference type="InterPro" id="IPR028098">
    <property type="entry name" value="Glyco_trans_4-like_N"/>
</dbReference>
<dbReference type="GO" id="GO:1901135">
    <property type="term" value="P:carbohydrate derivative metabolic process"/>
    <property type="evidence" value="ECO:0007669"/>
    <property type="project" value="UniProtKB-ARBA"/>
</dbReference>
<dbReference type="GO" id="GO:0016757">
    <property type="term" value="F:glycosyltransferase activity"/>
    <property type="evidence" value="ECO:0007669"/>
    <property type="project" value="InterPro"/>
</dbReference>
<organism evidence="3 4">
    <name type="scientific">Vibrio jasicida</name>
    <dbReference type="NCBI Taxonomy" id="766224"/>
    <lineage>
        <taxon>Bacteria</taxon>
        <taxon>Pseudomonadati</taxon>
        <taxon>Pseudomonadota</taxon>
        <taxon>Gammaproteobacteria</taxon>
        <taxon>Vibrionales</taxon>
        <taxon>Vibrionaceae</taxon>
        <taxon>Vibrio</taxon>
    </lineage>
</organism>
<evidence type="ECO:0000313" key="4">
    <source>
        <dbReference type="Proteomes" id="UP001295462"/>
    </source>
</evidence>
<dbReference type="PANTHER" id="PTHR12526">
    <property type="entry name" value="GLYCOSYLTRANSFERASE"/>
    <property type="match status" value="1"/>
</dbReference>
<sequence length="373" mass="41404">MENVKTRESNSKSKGKVIVHVVQHLAPGGLETLVLEMLRFAKAEDSVFVISLEGNRYTALNHWEKLADYQDQLHFLNKQSGLDLVTLKALKKTLKQLHADVVHTHHIGPLLYGGIAARLHGVKALIHTEHDAWHLNNRKAARLQTALLKLLRPQVVADADFVAEQIINNLGYERVKTIHNGIDCEKFKDGNGLLAKQTFSLPTDKFIIGTAGRLEAVKGQEILIKAFSQLPESTHLALAGCGSQRDLLEAQVRTLGLEERVTFLGLVNDMPSFYQSLDVFCLPSLQEGFPLSTLEAQACGVPCVASNVGAVKETLCPHTSALVEPNRVPMLTEALTNYLSRQSRSPRKHILKHFDIRDMVNRYAVLSGETSYE</sequence>
<comment type="caution">
    <text evidence="3">The sequence shown here is derived from an EMBL/GenBank/DDBJ whole genome shotgun (WGS) entry which is preliminary data.</text>
</comment>
<proteinExistence type="predicted"/>
<dbReference type="Gene3D" id="3.40.50.2000">
    <property type="entry name" value="Glycogen Phosphorylase B"/>
    <property type="match status" value="2"/>
</dbReference>